<sequence>MTWQYNDLTRAGGGPPSAGNPAGYTVDADKTERVVHRGADGHIHELSFDGAWRHTDLTSTARGDPLESAGDPVAGSTSGAAAYVFFRGTDSHVHGLSFDGTWHHTDLTGTAQGDPPDSTDEPIGIILNDFDEPTVLYRGSDSGIHDLSEFESVWSDTGPSVLFAPDTPPEAAGGPTAVYRWAMDNGMNVVYRSTDDHLCLLSLSRHFGAQYKGDITAVTTGNPPAAVGNPAGDAQNDKGEQHIVYRDGNGHLHELLGVYTGDVEWHHNDLSATSGAPNAAGDPAVRSWDVDKTLHVVYRGTDDHIHDLVRNGEWHHTDLSDTGAAPHAAGDPAVYSWDVDKTLHVVYRGIDDHIHEFCFTTG</sequence>
<keyword evidence="3" id="KW-1185">Reference proteome</keyword>
<protein>
    <submittedName>
        <fullName evidence="2">Uncharacterized protein</fullName>
    </submittedName>
</protein>
<dbReference type="Gene3D" id="2.120.10.70">
    <property type="entry name" value="Fucose-specific lectin"/>
    <property type="match status" value="2"/>
</dbReference>
<evidence type="ECO:0000313" key="2">
    <source>
        <dbReference type="EMBL" id="GGU79449.1"/>
    </source>
</evidence>
<feature type="region of interest" description="Disordered" evidence="1">
    <location>
        <begin position="1"/>
        <end position="25"/>
    </location>
</feature>
<gene>
    <name evidence="2" type="ORF">GCM10010211_51840</name>
</gene>
<dbReference type="SUPFAM" id="SSF89372">
    <property type="entry name" value="Fucose-specific lectin"/>
    <property type="match status" value="2"/>
</dbReference>
<evidence type="ECO:0000313" key="3">
    <source>
        <dbReference type="Proteomes" id="UP000654471"/>
    </source>
</evidence>
<organism evidence="2 3">
    <name type="scientific">Streptomyces albospinus</name>
    <dbReference type="NCBI Taxonomy" id="285515"/>
    <lineage>
        <taxon>Bacteria</taxon>
        <taxon>Bacillati</taxon>
        <taxon>Actinomycetota</taxon>
        <taxon>Actinomycetes</taxon>
        <taxon>Kitasatosporales</taxon>
        <taxon>Streptomycetaceae</taxon>
        <taxon>Streptomyces</taxon>
    </lineage>
</organism>
<dbReference type="Proteomes" id="UP000654471">
    <property type="component" value="Unassembled WGS sequence"/>
</dbReference>
<dbReference type="EMBL" id="BMRP01000019">
    <property type="protein sequence ID" value="GGU79449.1"/>
    <property type="molecule type" value="Genomic_DNA"/>
</dbReference>
<comment type="caution">
    <text evidence="2">The sequence shown here is derived from an EMBL/GenBank/DDBJ whole genome shotgun (WGS) entry which is preliminary data.</text>
</comment>
<evidence type="ECO:0000256" key="1">
    <source>
        <dbReference type="SAM" id="MobiDB-lite"/>
    </source>
</evidence>
<accession>A0ABQ2VCN0</accession>
<proteinExistence type="predicted"/>
<reference evidence="3" key="1">
    <citation type="journal article" date="2019" name="Int. J. Syst. Evol. Microbiol.">
        <title>The Global Catalogue of Microorganisms (GCM) 10K type strain sequencing project: providing services to taxonomists for standard genome sequencing and annotation.</title>
        <authorList>
            <consortium name="The Broad Institute Genomics Platform"/>
            <consortium name="The Broad Institute Genome Sequencing Center for Infectious Disease"/>
            <person name="Wu L."/>
            <person name="Ma J."/>
        </authorList>
    </citation>
    <scope>NUCLEOTIDE SEQUENCE [LARGE SCALE GENOMIC DNA]</scope>
    <source>
        <strain evidence="3">JCM 3399</strain>
    </source>
</reference>
<dbReference type="RefSeq" id="WP_189303752.1">
    <property type="nucleotide sequence ID" value="NZ_BMRP01000019.1"/>
</dbReference>
<name>A0ABQ2VCN0_9ACTN</name>